<gene>
    <name evidence="1" type="ORF">H5410_018628</name>
</gene>
<sequence length="143" mass="16215">MRMVSLQRKASCGHNLHLKCFQNGLDKARIQESNTAASCCHNLHLKCFQKWIGQDKNTRVKCCSQISRQMINQSTTNRLGTGNGVCIGPMLLELQDKQSMVLSGGYEDDEDRGEWFLYRGKYLSLPDASLRHSPKPHTLIPHL</sequence>
<organism evidence="1 2">
    <name type="scientific">Solanum commersonii</name>
    <name type="common">Commerson's wild potato</name>
    <name type="synonym">Commerson's nightshade</name>
    <dbReference type="NCBI Taxonomy" id="4109"/>
    <lineage>
        <taxon>Eukaryota</taxon>
        <taxon>Viridiplantae</taxon>
        <taxon>Streptophyta</taxon>
        <taxon>Embryophyta</taxon>
        <taxon>Tracheophyta</taxon>
        <taxon>Spermatophyta</taxon>
        <taxon>Magnoliopsida</taxon>
        <taxon>eudicotyledons</taxon>
        <taxon>Gunneridae</taxon>
        <taxon>Pentapetalae</taxon>
        <taxon>asterids</taxon>
        <taxon>lamiids</taxon>
        <taxon>Solanales</taxon>
        <taxon>Solanaceae</taxon>
        <taxon>Solanoideae</taxon>
        <taxon>Solaneae</taxon>
        <taxon>Solanum</taxon>
    </lineage>
</organism>
<dbReference type="Gene3D" id="2.30.280.10">
    <property type="entry name" value="SRA-YDG"/>
    <property type="match status" value="1"/>
</dbReference>
<dbReference type="OrthoDB" id="1828136at2759"/>
<name>A0A9J6A3N9_SOLCO</name>
<feature type="non-terminal residue" evidence="1">
    <location>
        <position position="143"/>
    </location>
</feature>
<dbReference type="InterPro" id="IPR015947">
    <property type="entry name" value="PUA-like_sf"/>
</dbReference>
<dbReference type="AlphaFoldDB" id="A0A9J6A3N9"/>
<evidence type="ECO:0000313" key="2">
    <source>
        <dbReference type="Proteomes" id="UP000824120"/>
    </source>
</evidence>
<comment type="caution">
    <text evidence="1">The sequence shown here is derived from an EMBL/GenBank/DDBJ whole genome shotgun (WGS) entry which is preliminary data.</text>
</comment>
<dbReference type="Proteomes" id="UP000824120">
    <property type="component" value="Chromosome 3"/>
</dbReference>
<accession>A0A9J6A3N9</accession>
<proteinExistence type="predicted"/>
<dbReference type="EMBL" id="JACXVP010000003">
    <property type="protein sequence ID" value="KAG5618804.1"/>
    <property type="molecule type" value="Genomic_DNA"/>
</dbReference>
<dbReference type="InterPro" id="IPR036987">
    <property type="entry name" value="SRA-YDG_sf"/>
</dbReference>
<protein>
    <submittedName>
        <fullName evidence="1">Uncharacterized protein</fullName>
    </submittedName>
</protein>
<keyword evidence="2" id="KW-1185">Reference proteome</keyword>
<dbReference type="SUPFAM" id="SSF88697">
    <property type="entry name" value="PUA domain-like"/>
    <property type="match status" value="1"/>
</dbReference>
<evidence type="ECO:0000313" key="1">
    <source>
        <dbReference type="EMBL" id="KAG5618804.1"/>
    </source>
</evidence>
<reference evidence="1 2" key="1">
    <citation type="submission" date="2020-09" db="EMBL/GenBank/DDBJ databases">
        <title>De no assembly of potato wild relative species, Solanum commersonii.</title>
        <authorList>
            <person name="Cho K."/>
        </authorList>
    </citation>
    <scope>NUCLEOTIDE SEQUENCE [LARGE SCALE GENOMIC DNA]</scope>
    <source>
        <strain evidence="1">LZ3.2</strain>
        <tissue evidence="1">Leaf</tissue>
    </source>
</reference>